<name>A0A814BSN7_9BILA</name>
<dbReference type="EMBL" id="CAJOBC010002009">
    <property type="protein sequence ID" value="CAF3710588.1"/>
    <property type="molecule type" value="Genomic_DNA"/>
</dbReference>
<keyword evidence="1" id="KW-0472">Membrane</keyword>
<protein>
    <submittedName>
        <fullName evidence="2">Uncharacterized protein</fullName>
    </submittedName>
</protein>
<proteinExistence type="predicted"/>
<feature type="transmembrane region" description="Helical" evidence="1">
    <location>
        <begin position="103"/>
        <end position="127"/>
    </location>
</feature>
<gene>
    <name evidence="2" type="ORF">GPM918_LOCUS10282</name>
    <name evidence="3" type="ORF">SRO942_LOCUS10283</name>
</gene>
<dbReference type="AlphaFoldDB" id="A0A814BSN7"/>
<keyword evidence="4" id="KW-1185">Reference proteome</keyword>
<evidence type="ECO:0000313" key="4">
    <source>
        <dbReference type="Proteomes" id="UP000663829"/>
    </source>
</evidence>
<dbReference type="Proteomes" id="UP000681722">
    <property type="component" value="Unassembled WGS sequence"/>
</dbReference>
<sequence>MALWLEAYQKYPPQNKYTPSYRKVVKLKVASSKICCNWNVLKNHNLAKTASCKEKLQNCPQEKIVFNYTAAYINVLSKYNVSDYLSADYLPSPSAFINNYNHIIMIISFIILVAMVFFICLVCFYYNCVDRQHSLVRDTKLRVSPSLNSGVITFVLKINIIPATIIVIKMASRTGFSVCTVFQITQPRYETSLQRLWLKQTQTAAIH</sequence>
<reference evidence="2" key="1">
    <citation type="submission" date="2021-02" db="EMBL/GenBank/DDBJ databases">
        <authorList>
            <person name="Nowell W R."/>
        </authorList>
    </citation>
    <scope>NUCLEOTIDE SEQUENCE</scope>
</reference>
<evidence type="ECO:0000313" key="3">
    <source>
        <dbReference type="EMBL" id="CAF3710588.1"/>
    </source>
</evidence>
<evidence type="ECO:0000313" key="2">
    <source>
        <dbReference type="EMBL" id="CAF0932900.1"/>
    </source>
</evidence>
<keyword evidence="1" id="KW-1133">Transmembrane helix</keyword>
<keyword evidence="1" id="KW-0812">Transmembrane</keyword>
<comment type="caution">
    <text evidence="2">The sequence shown here is derived from an EMBL/GenBank/DDBJ whole genome shotgun (WGS) entry which is preliminary data.</text>
</comment>
<feature type="transmembrane region" description="Helical" evidence="1">
    <location>
        <begin position="147"/>
        <end position="168"/>
    </location>
</feature>
<evidence type="ECO:0000256" key="1">
    <source>
        <dbReference type="SAM" id="Phobius"/>
    </source>
</evidence>
<dbReference type="EMBL" id="CAJNOQ010002009">
    <property type="protein sequence ID" value="CAF0932900.1"/>
    <property type="molecule type" value="Genomic_DNA"/>
</dbReference>
<organism evidence="2 4">
    <name type="scientific">Didymodactylos carnosus</name>
    <dbReference type="NCBI Taxonomy" id="1234261"/>
    <lineage>
        <taxon>Eukaryota</taxon>
        <taxon>Metazoa</taxon>
        <taxon>Spiralia</taxon>
        <taxon>Gnathifera</taxon>
        <taxon>Rotifera</taxon>
        <taxon>Eurotatoria</taxon>
        <taxon>Bdelloidea</taxon>
        <taxon>Philodinida</taxon>
        <taxon>Philodinidae</taxon>
        <taxon>Didymodactylos</taxon>
    </lineage>
</organism>
<dbReference type="Proteomes" id="UP000663829">
    <property type="component" value="Unassembled WGS sequence"/>
</dbReference>
<accession>A0A814BSN7</accession>